<keyword evidence="2 3" id="KW-0732">Signal</keyword>
<proteinExistence type="predicted"/>
<evidence type="ECO:0000256" key="3">
    <source>
        <dbReference type="SAM" id="SignalP"/>
    </source>
</evidence>
<comment type="subcellular location">
    <subcellularLocation>
        <location evidence="1">Membrane</location>
        <topology evidence="1">Single-pass membrane protein</topology>
    </subcellularLocation>
</comment>
<dbReference type="RefSeq" id="XP_026658342.2">
    <property type="nucleotide sequence ID" value="XM_026802541.2"/>
</dbReference>
<evidence type="ECO:0000313" key="6">
    <source>
        <dbReference type="RefSeq" id="XP_026658342.2"/>
    </source>
</evidence>
<evidence type="ECO:0000313" key="5">
    <source>
        <dbReference type="Proteomes" id="UP000228380"/>
    </source>
</evidence>
<reference evidence="6" key="2">
    <citation type="submission" date="2025-08" db="UniProtKB">
        <authorList>
            <consortium name="RefSeq"/>
        </authorList>
    </citation>
    <scope>IDENTIFICATION</scope>
    <source>
        <tissue evidence="6">Young leaves</tissue>
    </source>
</reference>
<dbReference type="InterPro" id="IPR025287">
    <property type="entry name" value="WAK_GUB"/>
</dbReference>
<dbReference type="Proteomes" id="UP000228380">
    <property type="component" value="Chromosome 9"/>
</dbReference>
<evidence type="ECO:0000259" key="4">
    <source>
        <dbReference type="Pfam" id="PF13947"/>
    </source>
</evidence>
<dbReference type="Pfam" id="PF13947">
    <property type="entry name" value="GUB_WAK_bind"/>
    <property type="match status" value="1"/>
</dbReference>
<organism evidence="5 6">
    <name type="scientific">Phoenix dactylifera</name>
    <name type="common">Date palm</name>
    <dbReference type="NCBI Taxonomy" id="42345"/>
    <lineage>
        <taxon>Eukaryota</taxon>
        <taxon>Viridiplantae</taxon>
        <taxon>Streptophyta</taxon>
        <taxon>Embryophyta</taxon>
        <taxon>Tracheophyta</taxon>
        <taxon>Spermatophyta</taxon>
        <taxon>Magnoliopsida</taxon>
        <taxon>Liliopsida</taxon>
        <taxon>Arecaceae</taxon>
        <taxon>Coryphoideae</taxon>
        <taxon>Phoeniceae</taxon>
        <taxon>Phoenix</taxon>
    </lineage>
</organism>
<sequence>MRRALPTMYPSSFFPSSSHLLPLILHFLALSSLPPSISETTYDRYIDCTPTRYTCGAITFNMTFPFRMADRHNYCGYPGLDLACTNSTLMIHVNNKGFQVKNIDSMNQVLTIVDADFVQQSCPQPHGSTIINLDLFEYTDQDRNLTLYSNCTSSPSTSILHGVDCSFNTSKQHSYYKFDNGSTLDLSMECSSTAVIPIDLMAGDGLVNGDLSFRGAMQEGFSRSGLWGAGGAADAPPPVGYVGTTRSPQMNTPASARMPRCLTRVLHPIERSTYPTQS</sequence>
<name>A0A8B8J1M0_PHODC</name>
<feature type="chain" id="PRO_5034680499" evidence="3">
    <location>
        <begin position="39"/>
        <end position="278"/>
    </location>
</feature>
<evidence type="ECO:0000256" key="1">
    <source>
        <dbReference type="ARBA" id="ARBA00004167"/>
    </source>
</evidence>
<gene>
    <name evidence="6" type="primary">LOC103701919</name>
</gene>
<dbReference type="PANTHER" id="PTHR33138">
    <property type="entry name" value="OS01G0690200 PROTEIN"/>
    <property type="match status" value="1"/>
</dbReference>
<dbReference type="AlphaFoldDB" id="A0A8B8J1M0"/>
<feature type="signal peptide" evidence="3">
    <location>
        <begin position="1"/>
        <end position="38"/>
    </location>
</feature>
<accession>A0A8B8J1M0</accession>
<dbReference type="GeneID" id="103701919"/>
<keyword evidence="5" id="KW-1185">Reference proteome</keyword>
<reference evidence="5" key="1">
    <citation type="journal article" date="2019" name="Nat. Commun.">
        <title>Genome-wide association mapping of date palm fruit traits.</title>
        <authorList>
            <person name="Hazzouri K.M."/>
            <person name="Gros-Balthazard M."/>
            <person name="Flowers J.M."/>
            <person name="Copetti D."/>
            <person name="Lemansour A."/>
            <person name="Lebrun M."/>
            <person name="Masmoudi K."/>
            <person name="Ferrand S."/>
            <person name="Dhar M.I."/>
            <person name="Fresquez Z.A."/>
            <person name="Rosas U."/>
            <person name="Zhang J."/>
            <person name="Talag J."/>
            <person name="Lee S."/>
            <person name="Kudrna D."/>
            <person name="Powell R.F."/>
            <person name="Leitch I.J."/>
            <person name="Krueger R.R."/>
            <person name="Wing R.A."/>
            <person name="Amiri K.M.A."/>
            <person name="Purugganan M.D."/>
        </authorList>
    </citation>
    <scope>NUCLEOTIDE SEQUENCE [LARGE SCALE GENOMIC DNA]</scope>
    <source>
        <strain evidence="5">cv. Khalas</strain>
    </source>
</reference>
<dbReference type="GO" id="GO:0016020">
    <property type="term" value="C:membrane"/>
    <property type="evidence" value="ECO:0007669"/>
    <property type="project" value="UniProtKB-SubCell"/>
</dbReference>
<dbReference type="GO" id="GO:0030247">
    <property type="term" value="F:polysaccharide binding"/>
    <property type="evidence" value="ECO:0007669"/>
    <property type="project" value="InterPro"/>
</dbReference>
<evidence type="ECO:0000256" key="2">
    <source>
        <dbReference type="ARBA" id="ARBA00022729"/>
    </source>
</evidence>
<feature type="domain" description="Wall-associated receptor kinase galacturonan-binding" evidence="4">
    <location>
        <begin position="48"/>
        <end position="114"/>
    </location>
</feature>
<dbReference type="PANTHER" id="PTHR33138:SF75">
    <property type="entry name" value="WALL-ASSOCIATED RECEPTOR KINASE GALACTURONAN-BINDING DOMAIN-CONTAINING PROTEIN"/>
    <property type="match status" value="1"/>
</dbReference>
<dbReference type="KEGG" id="pda:103701919"/>
<dbReference type="OrthoDB" id="770866at2759"/>
<protein>
    <submittedName>
        <fullName evidence="6">Uncharacterized protein LOC103701919</fullName>
    </submittedName>
</protein>